<reference evidence="1" key="2">
    <citation type="submission" date="2015-07" db="EMBL/GenBank/DDBJ databases">
        <authorList>
            <person name="Noorani M."/>
        </authorList>
    </citation>
    <scope>NUCLEOTIDE SEQUENCE</scope>
    <source>
        <strain evidence="1">Yugu1</strain>
    </source>
</reference>
<gene>
    <name evidence="1" type="ORF">SETIT_7G102700v2</name>
</gene>
<accession>A0A368RTX6</accession>
<sequence length="101" mass="11673">MEIWFNVFLMPPIPKALRFSFPFLMACKISIRWINRTEDIKEIYLEGKHCVGCRPGRGRMRWPESSGNGNMEESLTCLYSPPTMEVEFGLGFPSASHSYYS</sequence>
<name>A0A368RTX6_SETIT</name>
<organism evidence="1">
    <name type="scientific">Setaria italica</name>
    <name type="common">Foxtail millet</name>
    <name type="synonym">Panicum italicum</name>
    <dbReference type="NCBI Taxonomy" id="4555"/>
    <lineage>
        <taxon>Eukaryota</taxon>
        <taxon>Viridiplantae</taxon>
        <taxon>Streptophyta</taxon>
        <taxon>Embryophyta</taxon>
        <taxon>Tracheophyta</taxon>
        <taxon>Spermatophyta</taxon>
        <taxon>Magnoliopsida</taxon>
        <taxon>Liliopsida</taxon>
        <taxon>Poales</taxon>
        <taxon>Poaceae</taxon>
        <taxon>PACMAD clade</taxon>
        <taxon>Panicoideae</taxon>
        <taxon>Panicodae</taxon>
        <taxon>Paniceae</taxon>
        <taxon>Cenchrinae</taxon>
        <taxon>Setaria</taxon>
    </lineage>
</organism>
<dbReference type="AlphaFoldDB" id="A0A368RTX6"/>
<protein>
    <submittedName>
        <fullName evidence="1">Uncharacterized protein</fullName>
    </submittedName>
</protein>
<reference evidence="1" key="1">
    <citation type="journal article" date="2012" name="Nat. Biotechnol.">
        <title>Reference genome sequence of the model plant Setaria.</title>
        <authorList>
            <person name="Bennetzen J.L."/>
            <person name="Schmutz J."/>
            <person name="Wang H."/>
            <person name="Percifield R."/>
            <person name="Hawkins J."/>
            <person name="Pontaroli A.C."/>
            <person name="Estep M."/>
            <person name="Feng L."/>
            <person name="Vaughn J.N."/>
            <person name="Grimwood J."/>
            <person name="Jenkins J."/>
            <person name="Barry K."/>
            <person name="Lindquist E."/>
            <person name="Hellsten U."/>
            <person name="Deshpande S."/>
            <person name="Wang X."/>
            <person name="Wu X."/>
            <person name="Mitros T."/>
            <person name="Triplett J."/>
            <person name="Yang X."/>
            <person name="Ye C.Y."/>
            <person name="Mauro-Herrera M."/>
            <person name="Wang L."/>
            <person name="Li P."/>
            <person name="Sharma M."/>
            <person name="Sharma R."/>
            <person name="Ronald P.C."/>
            <person name="Panaud O."/>
            <person name="Kellogg E.A."/>
            <person name="Brutnell T.P."/>
            <person name="Doust A.N."/>
            <person name="Tuskan G.A."/>
            <person name="Rokhsar D."/>
            <person name="Devos K.M."/>
        </authorList>
    </citation>
    <scope>NUCLEOTIDE SEQUENCE [LARGE SCALE GENOMIC DNA]</scope>
    <source>
        <strain evidence="1">Yugu1</strain>
    </source>
</reference>
<dbReference type="OrthoDB" id="10567383at2759"/>
<dbReference type="EMBL" id="CM003534">
    <property type="protein sequence ID" value="RCV33696.1"/>
    <property type="molecule type" value="Genomic_DNA"/>
</dbReference>
<proteinExistence type="predicted"/>
<evidence type="ECO:0000313" key="1">
    <source>
        <dbReference type="EMBL" id="RCV33696.1"/>
    </source>
</evidence>